<sequence>MDSLHATDHFPMVMNTSCCASDSSHATTCIPNADIAGPGVVWSFLISAFVTTTLSWYRILSVKSEVSLTDIEPARKSITTRCAKHLDRRRRSDRLHRAVKDAISNLGLTQLITSLALLISTLVIYSDSYNDPHALLAFALTLLATSSHVAPRAALVKTNKSTIRPLFPRCILFLGEHLAFTIHFLRRPVEEEHCPFWNVRIVVLVCGAVLWICIAANMVICLWRPKDDVPTIYAQLIECGAYASIIVGTAITVAMTATALYLVYGQNMCDMLEEQGDSIWSFGQYLAILMLLVPILSFVEYLIGDRDTDGEDTG</sequence>
<feature type="transmembrane region" description="Helical" evidence="1">
    <location>
        <begin position="40"/>
        <end position="60"/>
    </location>
</feature>
<keyword evidence="1" id="KW-0472">Membrane</keyword>
<feature type="transmembrane region" description="Helical" evidence="1">
    <location>
        <begin position="197"/>
        <end position="220"/>
    </location>
</feature>
<evidence type="ECO:0000313" key="3">
    <source>
        <dbReference type="Proteomes" id="UP000799539"/>
    </source>
</evidence>
<evidence type="ECO:0000256" key="1">
    <source>
        <dbReference type="SAM" id="Phobius"/>
    </source>
</evidence>
<dbReference type="InterPro" id="IPR053018">
    <property type="entry name" value="Elsinochrome_Biosynth-Asso"/>
</dbReference>
<gene>
    <name evidence="2" type="ORF">CERZMDRAFT_85953</name>
</gene>
<dbReference type="PANTHER" id="PTHR37577:SF1">
    <property type="entry name" value="INTEGRAL MEMBRANE PROTEIN"/>
    <property type="match status" value="1"/>
</dbReference>
<dbReference type="OrthoDB" id="5427664at2759"/>
<dbReference type="PANTHER" id="PTHR37577">
    <property type="entry name" value="INTEGRAL MEMBRANE PROTEIN"/>
    <property type="match status" value="1"/>
</dbReference>
<name>A0A6A6FB70_9PEZI</name>
<keyword evidence="3" id="KW-1185">Reference proteome</keyword>
<accession>A0A6A6FB70</accession>
<dbReference type="Proteomes" id="UP000799539">
    <property type="component" value="Unassembled WGS sequence"/>
</dbReference>
<feature type="transmembrane region" description="Helical" evidence="1">
    <location>
        <begin position="284"/>
        <end position="303"/>
    </location>
</feature>
<keyword evidence="1" id="KW-0812">Transmembrane</keyword>
<reference evidence="2" key="1">
    <citation type="journal article" date="2020" name="Stud. Mycol.">
        <title>101 Dothideomycetes genomes: a test case for predicting lifestyles and emergence of pathogens.</title>
        <authorList>
            <person name="Haridas S."/>
            <person name="Albert R."/>
            <person name="Binder M."/>
            <person name="Bloem J."/>
            <person name="Labutti K."/>
            <person name="Salamov A."/>
            <person name="Andreopoulos B."/>
            <person name="Baker S."/>
            <person name="Barry K."/>
            <person name="Bills G."/>
            <person name="Bluhm B."/>
            <person name="Cannon C."/>
            <person name="Castanera R."/>
            <person name="Culley D."/>
            <person name="Daum C."/>
            <person name="Ezra D."/>
            <person name="Gonzalez J."/>
            <person name="Henrissat B."/>
            <person name="Kuo A."/>
            <person name="Liang C."/>
            <person name="Lipzen A."/>
            <person name="Lutzoni F."/>
            <person name="Magnuson J."/>
            <person name="Mondo S."/>
            <person name="Nolan M."/>
            <person name="Ohm R."/>
            <person name="Pangilinan J."/>
            <person name="Park H.-J."/>
            <person name="Ramirez L."/>
            <person name="Alfaro M."/>
            <person name="Sun H."/>
            <person name="Tritt A."/>
            <person name="Yoshinaga Y."/>
            <person name="Zwiers L.-H."/>
            <person name="Turgeon B."/>
            <person name="Goodwin S."/>
            <person name="Spatafora J."/>
            <person name="Crous P."/>
            <person name="Grigoriev I."/>
        </authorList>
    </citation>
    <scope>NUCLEOTIDE SEQUENCE</scope>
    <source>
        <strain evidence="2">SCOH1-5</strain>
    </source>
</reference>
<dbReference type="AlphaFoldDB" id="A0A6A6FB70"/>
<dbReference type="EMBL" id="ML992680">
    <property type="protein sequence ID" value="KAF2210636.1"/>
    <property type="molecule type" value="Genomic_DNA"/>
</dbReference>
<organism evidence="2 3">
    <name type="scientific">Cercospora zeae-maydis SCOH1-5</name>
    <dbReference type="NCBI Taxonomy" id="717836"/>
    <lineage>
        <taxon>Eukaryota</taxon>
        <taxon>Fungi</taxon>
        <taxon>Dikarya</taxon>
        <taxon>Ascomycota</taxon>
        <taxon>Pezizomycotina</taxon>
        <taxon>Dothideomycetes</taxon>
        <taxon>Dothideomycetidae</taxon>
        <taxon>Mycosphaerellales</taxon>
        <taxon>Mycosphaerellaceae</taxon>
        <taxon>Cercospora</taxon>
    </lineage>
</organism>
<feature type="transmembrane region" description="Helical" evidence="1">
    <location>
        <begin position="132"/>
        <end position="154"/>
    </location>
</feature>
<proteinExistence type="predicted"/>
<feature type="transmembrane region" description="Helical" evidence="1">
    <location>
        <begin position="102"/>
        <end position="126"/>
    </location>
</feature>
<protein>
    <submittedName>
        <fullName evidence="2">Uncharacterized protein</fullName>
    </submittedName>
</protein>
<feature type="transmembrane region" description="Helical" evidence="1">
    <location>
        <begin position="241"/>
        <end position="264"/>
    </location>
</feature>
<keyword evidence="1" id="KW-1133">Transmembrane helix</keyword>
<evidence type="ECO:0000313" key="2">
    <source>
        <dbReference type="EMBL" id="KAF2210636.1"/>
    </source>
</evidence>